<keyword evidence="3" id="KW-1185">Reference proteome</keyword>
<comment type="caution">
    <text evidence="2">The sequence shown here is derived from an EMBL/GenBank/DDBJ whole genome shotgun (WGS) entry which is preliminary data.</text>
</comment>
<dbReference type="EMBL" id="JAKXMK010000016">
    <property type="protein sequence ID" value="MCH6167922.1"/>
    <property type="molecule type" value="Genomic_DNA"/>
</dbReference>
<feature type="compositionally biased region" description="Low complexity" evidence="1">
    <location>
        <begin position="92"/>
        <end position="164"/>
    </location>
</feature>
<dbReference type="RefSeq" id="WP_379660374.1">
    <property type="nucleotide sequence ID" value="NZ_JBHUCQ010000020.1"/>
</dbReference>
<feature type="compositionally biased region" description="Pro residues" evidence="1">
    <location>
        <begin position="195"/>
        <end position="231"/>
    </location>
</feature>
<proteinExistence type="predicted"/>
<dbReference type="Proteomes" id="UP001299970">
    <property type="component" value="Unassembled WGS sequence"/>
</dbReference>
<gene>
    <name evidence="2" type="ORF">MMF94_19725</name>
</gene>
<organism evidence="2 3">
    <name type="scientific">Pseudonocardia alaniniphila</name>
    <dbReference type="NCBI Taxonomy" id="75291"/>
    <lineage>
        <taxon>Bacteria</taxon>
        <taxon>Bacillati</taxon>
        <taxon>Actinomycetota</taxon>
        <taxon>Actinomycetes</taxon>
        <taxon>Pseudonocardiales</taxon>
        <taxon>Pseudonocardiaceae</taxon>
        <taxon>Pseudonocardia</taxon>
    </lineage>
</organism>
<evidence type="ECO:0000313" key="2">
    <source>
        <dbReference type="EMBL" id="MCH6167922.1"/>
    </source>
</evidence>
<evidence type="ECO:0000313" key="3">
    <source>
        <dbReference type="Proteomes" id="UP001299970"/>
    </source>
</evidence>
<accession>A0ABS9TH98</accession>
<sequence length="370" mass="37197">MAGKDVRRSPRRRGRLGLVVLLLGLAIWFVRSRRAAANVRVQPWPGVQPVPALVPPAPAQPLLSPSRASATIAPSPVVVVSETTTDAPSTPPAEAVPVEPEAPAPVAAAAEPVEPAETVPAAPEASDPVASAAPVEPEPGAASAAQAAEAVPVPDEPAAPSSAVGETQATPGSPETPPASETAASMFEPAASAAPPAPAAPAAPPAPAAPAAPPAPAAPAAPPAPSAPPAPAADVTTGSTTSPDDAETELLPVQPAVSWARPVEPEPHSLFTPAPPRRATPRSDRPSPRRRKPSPSPQTSTLPPGAVAAGPDGSAPDPEYTIKASTGSLLFHSPASPYFRRTKAEIWFRSAADAQAAGFTEWAPKKRTES</sequence>
<evidence type="ECO:0000256" key="1">
    <source>
        <dbReference type="SAM" id="MobiDB-lite"/>
    </source>
</evidence>
<name>A0ABS9TH98_9PSEU</name>
<feature type="region of interest" description="Disordered" evidence="1">
    <location>
        <begin position="81"/>
        <end position="321"/>
    </location>
</feature>
<protein>
    <submittedName>
        <fullName evidence="2">Uncharacterized protein</fullName>
    </submittedName>
</protein>
<reference evidence="2 3" key="1">
    <citation type="submission" date="2022-03" db="EMBL/GenBank/DDBJ databases">
        <title>Pseudonocardia alaer sp. nov., a novel actinomycete isolated from reed forest soil.</title>
        <authorList>
            <person name="Wang L."/>
        </authorList>
    </citation>
    <scope>NUCLEOTIDE SEQUENCE [LARGE SCALE GENOMIC DNA]</scope>
    <source>
        <strain evidence="2 3">Y-16303</strain>
    </source>
</reference>